<evidence type="ECO:0000256" key="8">
    <source>
        <dbReference type="SAM" id="Phobius"/>
    </source>
</evidence>
<keyword evidence="5 8" id="KW-1133">Transmembrane helix</keyword>
<feature type="compositionally biased region" description="Polar residues" evidence="7">
    <location>
        <begin position="821"/>
        <end position="835"/>
    </location>
</feature>
<evidence type="ECO:0000256" key="2">
    <source>
        <dbReference type="ARBA" id="ARBA00022448"/>
    </source>
</evidence>
<feature type="compositionally biased region" description="Basic and acidic residues" evidence="7">
    <location>
        <begin position="648"/>
        <end position="661"/>
    </location>
</feature>
<dbReference type="PANTHER" id="PTHR11662">
    <property type="entry name" value="SOLUTE CARRIER FAMILY 17"/>
    <property type="match status" value="1"/>
</dbReference>
<dbReference type="GO" id="GO:0015293">
    <property type="term" value="F:symporter activity"/>
    <property type="evidence" value="ECO:0007669"/>
    <property type="project" value="UniProtKB-KW"/>
</dbReference>
<dbReference type="AlphaFoldDB" id="A0A195B1W1"/>
<dbReference type="Proteomes" id="UP000078540">
    <property type="component" value="Unassembled WGS sequence"/>
</dbReference>
<name>A0A195B1W1_9HYME</name>
<feature type="transmembrane region" description="Helical" evidence="8">
    <location>
        <begin position="451"/>
        <end position="484"/>
    </location>
</feature>
<feature type="transmembrane region" description="Helical" evidence="8">
    <location>
        <begin position="366"/>
        <end position="386"/>
    </location>
</feature>
<feature type="domain" description="Major facilitator superfamily (MFS) profile" evidence="9">
    <location>
        <begin position="109"/>
        <end position="607"/>
    </location>
</feature>
<keyword evidence="2" id="KW-0813">Transport</keyword>
<dbReference type="PANTHER" id="PTHR11662:SF77">
    <property type="entry name" value="MAJOR FACILITATOR SUPERFAMILY TRANSPORTER 17, ISOFORM F"/>
    <property type="match status" value="1"/>
</dbReference>
<comment type="subcellular location">
    <subcellularLocation>
        <location evidence="1">Membrane</location>
        <topology evidence="1">Multi-pass membrane protein</topology>
    </subcellularLocation>
</comment>
<feature type="compositionally biased region" description="Basic residues" evidence="7">
    <location>
        <begin position="789"/>
        <end position="800"/>
    </location>
</feature>
<evidence type="ECO:0000256" key="1">
    <source>
        <dbReference type="ARBA" id="ARBA00004141"/>
    </source>
</evidence>
<evidence type="ECO:0000256" key="6">
    <source>
        <dbReference type="ARBA" id="ARBA00023136"/>
    </source>
</evidence>
<dbReference type="InterPro" id="IPR011701">
    <property type="entry name" value="MFS"/>
</dbReference>
<gene>
    <name evidence="10" type="ORF">ALC53_11384</name>
</gene>
<keyword evidence="6 8" id="KW-0472">Membrane</keyword>
<keyword evidence="3 8" id="KW-0812">Transmembrane</keyword>
<evidence type="ECO:0000256" key="5">
    <source>
        <dbReference type="ARBA" id="ARBA00022989"/>
    </source>
</evidence>
<feature type="transmembrane region" description="Helical" evidence="8">
    <location>
        <begin position="537"/>
        <end position="555"/>
    </location>
</feature>
<organism evidence="10 11">
    <name type="scientific">Atta colombica</name>
    <dbReference type="NCBI Taxonomy" id="520822"/>
    <lineage>
        <taxon>Eukaryota</taxon>
        <taxon>Metazoa</taxon>
        <taxon>Ecdysozoa</taxon>
        <taxon>Arthropoda</taxon>
        <taxon>Hexapoda</taxon>
        <taxon>Insecta</taxon>
        <taxon>Pterygota</taxon>
        <taxon>Neoptera</taxon>
        <taxon>Endopterygota</taxon>
        <taxon>Hymenoptera</taxon>
        <taxon>Apocrita</taxon>
        <taxon>Aculeata</taxon>
        <taxon>Formicoidea</taxon>
        <taxon>Formicidae</taxon>
        <taxon>Myrmicinae</taxon>
        <taxon>Atta</taxon>
    </lineage>
</organism>
<feature type="compositionally biased region" description="Basic and acidic residues" evidence="7">
    <location>
        <begin position="605"/>
        <end position="631"/>
    </location>
</feature>
<evidence type="ECO:0000256" key="7">
    <source>
        <dbReference type="SAM" id="MobiDB-lite"/>
    </source>
</evidence>
<reference evidence="10 11" key="1">
    <citation type="submission" date="2015-09" db="EMBL/GenBank/DDBJ databases">
        <title>Atta colombica WGS genome.</title>
        <authorList>
            <person name="Nygaard S."/>
            <person name="Hu H."/>
            <person name="Boomsma J."/>
            <person name="Zhang G."/>
        </authorList>
    </citation>
    <scope>NUCLEOTIDE SEQUENCE [LARGE SCALE GENOMIC DNA]</scope>
    <source>
        <strain evidence="10">Treedump-2</strain>
        <tissue evidence="10">Whole body</tissue>
    </source>
</reference>
<protein>
    <submittedName>
        <fullName evidence="10">Vesicular glutamate transporter 2</fullName>
    </submittedName>
</protein>
<keyword evidence="11" id="KW-1185">Reference proteome</keyword>
<dbReference type="EMBL" id="KQ976681">
    <property type="protein sequence ID" value="KYM78189.1"/>
    <property type="molecule type" value="Genomic_DNA"/>
</dbReference>
<dbReference type="InterPro" id="IPR020846">
    <property type="entry name" value="MFS_dom"/>
</dbReference>
<sequence>MPRKRASTLHETSAGRRNVTKVSPHRLSFDLRNSYDSLLEGSYNGPRAFSTFSEISVFNLKSASVHPPILHQFLSILYFVKRYEESDMYTEQPPCSLRKLGDMIPARVVLYMLSFSGFLVSFMMRTDINIAMVAMAKLPSTSDNETAVVTSQCYTISNQSYSENTTVIRPEDAGEFEWSPTIQSTILSSFYWCYILSQMLGGVLTQYFGTKTIFGGSQAITAVCSLLMPTAAEIHYGAMIALRSIQGFTSGLTWPAMYAVIGHWIPPVERSRFMSSFQGFSIGIGLTYPLCAFIIAHFGWRIVFYTTGTIGLVWCIFWYLCAFDTPALHPRISKPELRYIQECVRNQVIGADEDLPVPWKSILMSWPAWAIGITTFGRIWVHYVFIIPGPMYMKTVLGFSIQANGILSGAPFICSYLSSVVFCYVADLLVTRQIMTLITVRKIFTALSQVVPGILVVLIGYLGCDIILVLIVWFIAVTLITAGYAGAMANIVDIAPNFAGPVLAFAQTIHMTASFLSPIAAGLLTQESQSLDSWRRVFAVTAGVSCSTYIAYQIFGTADIQAWNYPDQKYPQSIREECLLNDSLWILLTAFLLVAILVAETSAKKSSKDVESRNDGEKERKVDVEYRTKDKQSKKRDKHVKEQKKRKNSSERNNEDPSEKHLHAKNSYKPEQKWKNKRTKREENGDMINEEGNRNIEKKLKYLKDKTGTQNKKDKNAQERSKESETLLEDPQRSEVHQKSKKSLKEEKHRKKSKNNEEVENPNNDVPRRKTKHSKSDNSEQVNDAVHKNERKTKHDRKKRKEEVSKNTESKGKKEELFKTDVTSTDSEQENILSKTKTDKQEVQEISTRSKKNRKKREVAQEEEADITSADSGKEETVDKTKKDKTQETSKECKKNIKKREIVQEEEEETEEEPVKENFIIEEDNVNEIETNENEIDKEDLSIPINDDIDLTYLDTLSEN</sequence>
<feature type="transmembrane region" description="Helical" evidence="8">
    <location>
        <begin position="504"/>
        <end position="525"/>
    </location>
</feature>
<evidence type="ECO:0000259" key="9">
    <source>
        <dbReference type="PROSITE" id="PS50850"/>
    </source>
</evidence>
<dbReference type="PROSITE" id="PS50850">
    <property type="entry name" value="MFS"/>
    <property type="match status" value="1"/>
</dbReference>
<evidence type="ECO:0000256" key="3">
    <source>
        <dbReference type="ARBA" id="ARBA00022692"/>
    </source>
</evidence>
<dbReference type="Pfam" id="PF07690">
    <property type="entry name" value="MFS_1"/>
    <property type="match status" value="1"/>
</dbReference>
<dbReference type="GO" id="GO:0016020">
    <property type="term" value="C:membrane"/>
    <property type="evidence" value="ECO:0007669"/>
    <property type="project" value="UniProtKB-SubCell"/>
</dbReference>
<evidence type="ECO:0000313" key="11">
    <source>
        <dbReference type="Proteomes" id="UP000078540"/>
    </source>
</evidence>
<feature type="compositionally biased region" description="Basic and acidic residues" evidence="7">
    <location>
        <begin position="801"/>
        <end position="819"/>
    </location>
</feature>
<feature type="transmembrane region" description="Helical" evidence="8">
    <location>
        <begin position="302"/>
        <end position="321"/>
    </location>
</feature>
<feature type="transmembrane region" description="Helical" evidence="8">
    <location>
        <begin position="189"/>
        <end position="208"/>
    </location>
</feature>
<feature type="compositionally biased region" description="Basic residues" evidence="7">
    <location>
        <begin position="632"/>
        <end position="647"/>
    </location>
</feature>
<feature type="transmembrane region" description="Helical" evidence="8">
    <location>
        <begin position="406"/>
        <end position="430"/>
    </location>
</feature>
<feature type="compositionally biased region" description="Basic and acidic residues" evidence="7">
    <location>
        <begin position="872"/>
        <end position="903"/>
    </location>
</feature>
<dbReference type="SUPFAM" id="SSF103473">
    <property type="entry name" value="MFS general substrate transporter"/>
    <property type="match status" value="1"/>
</dbReference>
<feature type="compositionally biased region" description="Acidic residues" evidence="7">
    <location>
        <begin position="904"/>
        <end position="918"/>
    </location>
</feature>
<feature type="transmembrane region" description="Helical" evidence="8">
    <location>
        <begin position="220"/>
        <end position="242"/>
    </location>
</feature>
<feature type="transmembrane region" description="Helical" evidence="8">
    <location>
        <begin position="108"/>
        <end position="125"/>
    </location>
</feature>
<proteinExistence type="predicted"/>
<dbReference type="CDD" id="cd17318">
    <property type="entry name" value="MFS_SLC17"/>
    <property type="match status" value="1"/>
</dbReference>
<feature type="compositionally biased region" description="Basic and acidic residues" evidence="7">
    <location>
        <begin position="668"/>
        <end position="684"/>
    </location>
</feature>
<dbReference type="InterPro" id="IPR036259">
    <property type="entry name" value="MFS_trans_sf"/>
</dbReference>
<feature type="compositionally biased region" description="Basic and acidic residues" evidence="7">
    <location>
        <begin position="691"/>
        <end position="747"/>
    </location>
</feature>
<keyword evidence="4" id="KW-0769">Symport</keyword>
<accession>A0A195B1W1</accession>
<feature type="transmembrane region" description="Helical" evidence="8">
    <location>
        <begin position="248"/>
        <end position="265"/>
    </location>
</feature>
<dbReference type="Gene3D" id="1.20.1250.20">
    <property type="entry name" value="MFS general substrate transporter like domains"/>
    <property type="match status" value="2"/>
</dbReference>
<dbReference type="FunFam" id="1.20.1250.20:FF:000003">
    <property type="entry name" value="Solute carrier family 17 member 3"/>
    <property type="match status" value="1"/>
</dbReference>
<dbReference type="STRING" id="520822.A0A195B1W1"/>
<evidence type="ECO:0000313" key="10">
    <source>
        <dbReference type="EMBL" id="KYM78189.1"/>
    </source>
</evidence>
<dbReference type="InterPro" id="IPR050382">
    <property type="entry name" value="MFS_Na/Anion_cotransporter"/>
</dbReference>
<evidence type="ECO:0000256" key="4">
    <source>
        <dbReference type="ARBA" id="ARBA00022847"/>
    </source>
</evidence>
<feature type="transmembrane region" description="Helical" evidence="8">
    <location>
        <begin position="277"/>
        <end position="296"/>
    </location>
</feature>
<feature type="region of interest" description="Disordered" evidence="7">
    <location>
        <begin position="605"/>
        <end position="918"/>
    </location>
</feature>
<dbReference type="GO" id="GO:0006820">
    <property type="term" value="P:monoatomic anion transport"/>
    <property type="evidence" value="ECO:0007669"/>
    <property type="project" value="TreeGrafter"/>
</dbReference>